<dbReference type="EMBL" id="CP136422">
    <property type="protein sequence ID" value="WPX72313.1"/>
    <property type="molecule type" value="Genomic_DNA"/>
</dbReference>
<proteinExistence type="predicted"/>
<dbReference type="Proteomes" id="UP001325248">
    <property type="component" value="Chromosome"/>
</dbReference>
<reference evidence="1" key="1">
    <citation type="submission" date="2023-10" db="EMBL/GenBank/DDBJ databases">
        <title>Genome sequence of Blautia coccoides DSM 935.</title>
        <authorList>
            <person name="Boeer T."/>
            <person name="Bengelsdorf F.R."/>
            <person name="Daniel R."/>
            <person name="Poehlein A."/>
        </authorList>
    </citation>
    <scope>NUCLEOTIDE SEQUENCE [LARGE SCALE GENOMIC DNA]</scope>
    <source>
        <strain evidence="1">DSM 935</strain>
    </source>
</reference>
<evidence type="ECO:0000313" key="2">
    <source>
        <dbReference type="Proteomes" id="UP001325248"/>
    </source>
</evidence>
<organism evidence="1 2">
    <name type="scientific">Blautia producta</name>
    <dbReference type="NCBI Taxonomy" id="33035"/>
    <lineage>
        <taxon>Bacteria</taxon>
        <taxon>Bacillati</taxon>
        <taxon>Bacillota</taxon>
        <taxon>Clostridia</taxon>
        <taxon>Lachnospirales</taxon>
        <taxon>Lachnospiraceae</taxon>
        <taxon>Blautia</taxon>
    </lineage>
</organism>
<protein>
    <submittedName>
        <fullName evidence="1">Uncharacterized protein</fullName>
    </submittedName>
</protein>
<gene>
    <name evidence="1" type="ORF">BLCOC_06490</name>
</gene>
<sequence>MGVGLIGFILGGICGMTAMAFVQAHRVLEFNEKVRLWEETHILDTHSDLFKGNKNL</sequence>
<name>A0ABZ0U515_9FIRM</name>
<accession>A0ABZ0U515</accession>
<evidence type="ECO:0000313" key="1">
    <source>
        <dbReference type="EMBL" id="WPX72313.1"/>
    </source>
</evidence>
<keyword evidence="2" id="KW-1185">Reference proteome</keyword>